<name>A0A6J5ZQ80_9ZZZZ</name>
<dbReference type="InterPro" id="IPR001110">
    <property type="entry name" value="UPF0012_CS"/>
</dbReference>
<dbReference type="EMBL" id="CAESAN010000055">
    <property type="protein sequence ID" value="CAB4343219.1"/>
    <property type="molecule type" value="Genomic_DNA"/>
</dbReference>
<organism evidence="2">
    <name type="scientific">freshwater metagenome</name>
    <dbReference type="NCBI Taxonomy" id="449393"/>
    <lineage>
        <taxon>unclassified sequences</taxon>
        <taxon>metagenomes</taxon>
        <taxon>ecological metagenomes</taxon>
    </lineage>
</organism>
<dbReference type="PROSITE" id="PS01227">
    <property type="entry name" value="UPF0012"/>
    <property type="match status" value="1"/>
</dbReference>
<evidence type="ECO:0000259" key="1">
    <source>
        <dbReference type="PROSITE" id="PS50263"/>
    </source>
</evidence>
<proteinExistence type="predicted"/>
<accession>A0A6J5ZQ80</accession>
<dbReference type="InterPro" id="IPR036526">
    <property type="entry name" value="C-N_Hydrolase_sf"/>
</dbReference>
<sequence>MREAAAAGAQFVLLPEWWASGGSAAEKLAAAESLEGEALSWAAAIAAELGIDLVAGSVTERVEDQSKLHNTSVHLGPDGQRKAVYRKIHLFDNQLEGSSFRESEHQLPGDQVVNSEAADGTRFGLSICYDLRFPELYRLQAVEGAQMLIVPACFTRPTTEAHWESLLRARAIENHCFVIAANQVGEPGPGMDCGGESMILDPWGRVLAKADTKSQMVISADLDFSEQERIRNQLPSLASRRPETYGSVDRGIS</sequence>
<dbReference type="SUPFAM" id="SSF56317">
    <property type="entry name" value="Carbon-nitrogen hydrolase"/>
    <property type="match status" value="1"/>
</dbReference>
<dbReference type="Pfam" id="PF00795">
    <property type="entry name" value="CN_hydrolase"/>
    <property type="match status" value="1"/>
</dbReference>
<protein>
    <submittedName>
        <fullName evidence="2">Unannotated protein</fullName>
    </submittedName>
</protein>
<dbReference type="PANTHER" id="PTHR23088">
    <property type="entry name" value="NITRILASE-RELATED"/>
    <property type="match status" value="1"/>
</dbReference>
<gene>
    <name evidence="2" type="ORF">UFOPK3547_00777</name>
</gene>
<dbReference type="PANTHER" id="PTHR23088:SF27">
    <property type="entry name" value="DEAMINATED GLUTATHIONE AMIDASE"/>
    <property type="match status" value="1"/>
</dbReference>
<dbReference type="AlphaFoldDB" id="A0A6J5ZQ80"/>
<dbReference type="InterPro" id="IPR003010">
    <property type="entry name" value="C-N_Hydrolase"/>
</dbReference>
<evidence type="ECO:0000313" key="2">
    <source>
        <dbReference type="EMBL" id="CAB4343219.1"/>
    </source>
</evidence>
<dbReference type="Gene3D" id="3.60.110.10">
    <property type="entry name" value="Carbon-nitrogen hydrolase"/>
    <property type="match status" value="1"/>
</dbReference>
<reference evidence="2" key="1">
    <citation type="submission" date="2020-05" db="EMBL/GenBank/DDBJ databases">
        <authorList>
            <person name="Chiriac C."/>
            <person name="Salcher M."/>
            <person name="Ghai R."/>
            <person name="Kavagutti S V."/>
        </authorList>
    </citation>
    <scope>NUCLEOTIDE SEQUENCE</scope>
</reference>
<dbReference type="PROSITE" id="PS50263">
    <property type="entry name" value="CN_HYDROLASE"/>
    <property type="match status" value="1"/>
</dbReference>
<feature type="domain" description="CN hydrolase" evidence="1">
    <location>
        <begin position="1"/>
        <end position="224"/>
    </location>
</feature>